<protein>
    <recommendedName>
        <fullName evidence="5">QWRF motif-containing protein 7</fullName>
    </recommendedName>
</protein>
<accession>A0ABD3TCC6</accession>
<dbReference type="PANTHER" id="PTHR31807">
    <property type="entry name" value="AUGMIN FAMILY MEMBER"/>
    <property type="match status" value="1"/>
</dbReference>
<comment type="caution">
    <text evidence="3">The sequence shown here is derived from an EMBL/GenBank/DDBJ whole genome shotgun (WGS) entry which is preliminary data.</text>
</comment>
<gene>
    <name evidence="3" type="ORF">ACJIZ3_009383</name>
</gene>
<dbReference type="EMBL" id="JBJXBP010000004">
    <property type="protein sequence ID" value="KAL3834647.1"/>
    <property type="molecule type" value="Genomic_DNA"/>
</dbReference>
<sequence>MEKSYSSRYQNSAAAASPRLLRCKSGSKAVSSPLPEAYTLTSKFKKKSKKAEENDSSGSSDDGFVRFLRRSDSKIEVPRRTRSASTSPSAWALSPGRSLPCSSPAPPVPKHPKSSDKLVKAEGKSGGGGGGGVGGVLKYFRQKKVSPVLEEEYHRYRVVYNRLLQWRFVNARAEASMANVKRVAEKKLFNGWARINLIRNFIVEKRMKIQKLKLDIKMYHVFGSETNLLNEWARLEPKNVEAVGRVVRKLSAVSLCLPLVHDAEADIMTVNDAISTAMGVMDNIQAMIMDMHLQVEKTCFLLTELAVMLKEQKRFFNELEKRITMVTSLEVQEKSLRVHQFQMVK</sequence>
<name>A0ABD3TCC6_9LAMI</name>
<evidence type="ECO:0008006" key="5">
    <source>
        <dbReference type="Google" id="ProtNLM"/>
    </source>
</evidence>
<feature type="compositionally biased region" description="Basic and acidic residues" evidence="2">
    <location>
        <begin position="69"/>
        <end position="79"/>
    </location>
</feature>
<comment type="similarity">
    <text evidence="1">Belongs to the QWRF family.</text>
</comment>
<organism evidence="3 4">
    <name type="scientific">Penstemon smallii</name>
    <dbReference type="NCBI Taxonomy" id="265156"/>
    <lineage>
        <taxon>Eukaryota</taxon>
        <taxon>Viridiplantae</taxon>
        <taxon>Streptophyta</taxon>
        <taxon>Embryophyta</taxon>
        <taxon>Tracheophyta</taxon>
        <taxon>Spermatophyta</taxon>
        <taxon>Magnoliopsida</taxon>
        <taxon>eudicotyledons</taxon>
        <taxon>Gunneridae</taxon>
        <taxon>Pentapetalae</taxon>
        <taxon>asterids</taxon>
        <taxon>lamiids</taxon>
        <taxon>Lamiales</taxon>
        <taxon>Plantaginaceae</taxon>
        <taxon>Cheloneae</taxon>
        <taxon>Penstemon</taxon>
    </lineage>
</organism>
<dbReference type="Proteomes" id="UP001634393">
    <property type="component" value="Unassembled WGS sequence"/>
</dbReference>
<evidence type="ECO:0000256" key="1">
    <source>
        <dbReference type="ARBA" id="ARBA00010016"/>
    </source>
</evidence>
<feature type="compositionally biased region" description="Basic and acidic residues" evidence="2">
    <location>
        <begin position="113"/>
        <end position="123"/>
    </location>
</feature>
<evidence type="ECO:0000256" key="2">
    <source>
        <dbReference type="SAM" id="MobiDB-lite"/>
    </source>
</evidence>
<dbReference type="InterPro" id="IPR007573">
    <property type="entry name" value="QWRF"/>
</dbReference>
<evidence type="ECO:0000313" key="3">
    <source>
        <dbReference type="EMBL" id="KAL3834647.1"/>
    </source>
</evidence>
<proteinExistence type="inferred from homology"/>
<evidence type="ECO:0000313" key="4">
    <source>
        <dbReference type="Proteomes" id="UP001634393"/>
    </source>
</evidence>
<keyword evidence="4" id="KW-1185">Reference proteome</keyword>
<dbReference type="Pfam" id="PF04484">
    <property type="entry name" value="QWRF"/>
    <property type="match status" value="1"/>
</dbReference>
<feature type="compositionally biased region" description="Polar residues" evidence="2">
    <location>
        <begin position="1"/>
        <end position="14"/>
    </location>
</feature>
<dbReference type="PANTHER" id="PTHR31807:SF27">
    <property type="entry name" value="QWRF MOTIF-CONTAINING PROTEIN 7"/>
    <property type="match status" value="1"/>
</dbReference>
<reference evidence="3 4" key="1">
    <citation type="submission" date="2024-12" db="EMBL/GenBank/DDBJ databases">
        <title>The unique morphological basis and parallel evolutionary history of personate flowers in Penstemon.</title>
        <authorList>
            <person name="Depatie T.H."/>
            <person name="Wessinger C.A."/>
        </authorList>
    </citation>
    <scope>NUCLEOTIDE SEQUENCE [LARGE SCALE GENOMIC DNA]</scope>
    <source>
        <strain evidence="3">WTNN_2</strain>
        <tissue evidence="3">Leaf</tissue>
    </source>
</reference>
<feature type="region of interest" description="Disordered" evidence="2">
    <location>
        <begin position="1"/>
        <end position="129"/>
    </location>
</feature>
<dbReference type="AlphaFoldDB" id="A0ABD3TCC6"/>